<proteinExistence type="predicted"/>
<name>A0A2G9UP18_TELCI</name>
<keyword evidence="2" id="KW-1185">Reference proteome</keyword>
<dbReference type="Proteomes" id="UP000230423">
    <property type="component" value="Unassembled WGS sequence"/>
</dbReference>
<dbReference type="EMBL" id="KZ345807">
    <property type="protein sequence ID" value="PIO71957.1"/>
    <property type="molecule type" value="Genomic_DNA"/>
</dbReference>
<dbReference type="AlphaFoldDB" id="A0A2G9UP18"/>
<organism evidence="1 2">
    <name type="scientific">Teladorsagia circumcincta</name>
    <name type="common">Brown stomach worm</name>
    <name type="synonym">Ostertagia circumcincta</name>
    <dbReference type="NCBI Taxonomy" id="45464"/>
    <lineage>
        <taxon>Eukaryota</taxon>
        <taxon>Metazoa</taxon>
        <taxon>Ecdysozoa</taxon>
        <taxon>Nematoda</taxon>
        <taxon>Chromadorea</taxon>
        <taxon>Rhabditida</taxon>
        <taxon>Rhabditina</taxon>
        <taxon>Rhabditomorpha</taxon>
        <taxon>Strongyloidea</taxon>
        <taxon>Trichostrongylidae</taxon>
        <taxon>Teladorsagia</taxon>
    </lineage>
</organism>
<accession>A0A2G9UP18</accession>
<reference evidence="1 2" key="1">
    <citation type="submission" date="2015-09" db="EMBL/GenBank/DDBJ databases">
        <title>Draft genome of the parasitic nematode Teladorsagia circumcincta isolate WARC Sus (inbred).</title>
        <authorList>
            <person name="Mitreva M."/>
        </authorList>
    </citation>
    <scope>NUCLEOTIDE SEQUENCE [LARGE SCALE GENOMIC DNA]</scope>
    <source>
        <strain evidence="1 2">S</strain>
    </source>
</reference>
<protein>
    <submittedName>
        <fullName evidence="1">Uncharacterized protein</fullName>
    </submittedName>
</protein>
<evidence type="ECO:0000313" key="1">
    <source>
        <dbReference type="EMBL" id="PIO71957.1"/>
    </source>
</evidence>
<evidence type="ECO:0000313" key="2">
    <source>
        <dbReference type="Proteomes" id="UP000230423"/>
    </source>
</evidence>
<sequence length="91" mass="11023">MIRLKLFIRSCYDWNKLNRAMRMSKKWRMKRRVQKDLKSIRAVLWLQMMILARKTMITAQTTSITVRDMEISAQTIIWMVKNIRNLLISCC</sequence>
<gene>
    <name evidence="1" type="ORF">TELCIR_06133</name>
</gene>